<evidence type="ECO:0000313" key="3">
    <source>
        <dbReference type="Proteomes" id="UP001597541"/>
    </source>
</evidence>
<feature type="chain" id="PRO_5047345029" description="VCBS repeat-containing protein" evidence="1">
    <location>
        <begin position="29"/>
        <end position="267"/>
    </location>
</feature>
<name>A0ABW5PI65_9BACL</name>
<proteinExistence type="predicted"/>
<accession>A0ABW5PI65</accession>
<organism evidence="2 3">
    <name type="scientific">Paenibacillus gansuensis</name>
    <dbReference type="NCBI Taxonomy" id="306542"/>
    <lineage>
        <taxon>Bacteria</taxon>
        <taxon>Bacillati</taxon>
        <taxon>Bacillota</taxon>
        <taxon>Bacilli</taxon>
        <taxon>Bacillales</taxon>
        <taxon>Paenibacillaceae</taxon>
        <taxon>Paenibacillus</taxon>
    </lineage>
</organism>
<dbReference type="InterPro" id="IPR028994">
    <property type="entry name" value="Integrin_alpha_N"/>
</dbReference>
<reference evidence="3" key="1">
    <citation type="journal article" date="2019" name="Int. J. Syst. Evol. Microbiol.">
        <title>The Global Catalogue of Microorganisms (GCM) 10K type strain sequencing project: providing services to taxonomists for standard genome sequencing and annotation.</title>
        <authorList>
            <consortium name="The Broad Institute Genomics Platform"/>
            <consortium name="The Broad Institute Genome Sequencing Center for Infectious Disease"/>
            <person name="Wu L."/>
            <person name="Ma J."/>
        </authorList>
    </citation>
    <scope>NUCLEOTIDE SEQUENCE [LARGE SCALE GENOMIC DNA]</scope>
    <source>
        <strain evidence="3">KCTC 3950</strain>
    </source>
</reference>
<protein>
    <recommendedName>
        <fullName evidence="4">VCBS repeat-containing protein</fullName>
    </recommendedName>
</protein>
<evidence type="ECO:0000313" key="2">
    <source>
        <dbReference type="EMBL" id="MFD2614210.1"/>
    </source>
</evidence>
<comment type="caution">
    <text evidence="2">The sequence shown here is derived from an EMBL/GenBank/DDBJ whole genome shotgun (WGS) entry which is preliminary data.</text>
</comment>
<sequence length="267" mass="28545">MQNHCKTALAAVAAAGCLSLLPWASAAAASGNVQTKFIYPQIAPAKQVVQTSEGDVTGDGKLDKIELLGIKKDPASNYYDKLVVKVTGGGDGKSAETALGGGYTPTVRLCDFTGDGALETFVTASTGGSGGLSTFYLNSWAKGQPKTLALPVPLKAVGTYENNYIVKFDVPEQKKSFRIDVRDKKADYDQSGLYRGGLLTRPQSADVLPFSELRPMDTDRDGICELVGFQRATGLYNADTVAYALSLWKYQGNKWKLVNTVVVKAKV</sequence>
<dbReference type="RefSeq" id="WP_377604825.1">
    <property type="nucleotide sequence ID" value="NZ_JBHUME010000011.1"/>
</dbReference>
<keyword evidence="1" id="KW-0732">Signal</keyword>
<gene>
    <name evidence="2" type="ORF">ACFSUF_17515</name>
</gene>
<evidence type="ECO:0008006" key="4">
    <source>
        <dbReference type="Google" id="ProtNLM"/>
    </source>
</evidence>
<feature type="signal peptide" evidence="1">
    <location>
        <begin position="1"/>
        <end position="28"/>
    </location>
</feature>
<dbReference type="Proteomes" id="UP001597541">
    <property type="component" value="Unassembled WGS sequence"/>
</dbReference>
<dbReference type="PROSITE" id="PS51257">
    <property type="entry name" value="PROKAR_LIPOPROTEIN"/>
    <property type="match status" value="1"/>
</dbReference>
<evidence type="ECO:0000256" key="1">
    <source>
        <dbReference type="SAM" id="SignalP"/>
    </source>
</evidence>
<dbReference type="SUPFAM" id="SSF69318">
    <property type="entry name" value="Integrin alpha N-terminal domain"/>
    <property type="match status" value="1"/>
</dbReference>
<keyword evidence="3" id="KW-1185">Reference proteome</keyword>
<dbReference type="EMBL" id="JBHUME010000011">
    <property type="protein sequence ID" value="MFD2614210.1"/>
    <property type="molecule type" value="Genomic_DNA"/>
</dbReference>